<feature type="transmembrane region" description="Helical" evidence="1">
    <location>
        <begin position="113"/>
        <end position="131"/>
    </location>
</feature>
<keyword evidence="1" id="KW-1133">Transmembrane helix</keyword>
<reference evidence="2" key="1">
    <citation type="journal article" date="2016" name="Insect Biochem. Mol. Biol.">
        <title>Multifaceted biological insights from a draft genome sequence of the tobacco hornworm moth, Manduca sexta.</title>
        <authorList>
            <person name="Kanost M.R."/>
            <person name="Arrese E.L."/>
            <person name="Cao X."/>
            <person name="Chen Y.R."/>
            <person name="Chellapilla S."/>
            <person name="Goldsmith M.R."/>
            <person name="Grosse-Wilde E."/>
            <person name="Heckel D.G."/>
            <person name="Herndon N."/>
            <person name="Jiang H."/>
            <person name="Papanicolaou A."/>
            <person name="Qu J."/>
            <person name="Soulages J.L."/>
            <person name="Vogel H."/>
            <person name="Walters J."/>
            <person name="Waterhouse R.M."/>
            <person name="Ahn S.J."/>
            <person name="Almeida F.C."/>
            <person name="An C."/>
            <person name="Aqrawi P."/>
            <person name="Bretschneider A."/>
            <person name="Bryant W.B."/>
            <person name="Bucks S."/>
            <person name="Chao H."/>
            <person name="Chevignon G."/>
            <person name="Christen J.M."/>
            <person name="Clarke D.F."/>
            <person name="Dittmer N.T."/>
            <person name="Ferguson L.C.F."/>
            <person name="Garavelou S."/>
            <person name="Gordon K.H.J."/>
            <person name="Gunaratna R.T."/>
            <person name="Han Y."/>
            <person name="Hauser F."/>
            <person name="He Y."/>
            <person name="Heidel-Fischer H."/>
            <person name="Hirsh A."/>
            <person name="Hu Y."/>
            <person name="Jiang H."/>
            <person name="Kalra D."/>
            <person name="Klinner C."/>
            <person name="Konig C."/>
            <person name="Kovar C."/>
            <person name="Kroll A.R."/>
            <person name="Kuwar S.S."/>
            <person name="Lee S.L."/>
            <person name="Lehman R."/>
            <person name="Li K."/>
            <person name="Li Z."/>
            <person name="Liang H."/>
            <person name="Lovelace S."/>
            <person name="Lu Z."/>
            <person name="Mansfield J.H."/>
            <person name="McCulloch K.J."/>
            <person name="Mathew T."/>
            <person name="Morton B."/>
            <person name="Muzny D.M."/>
            <person name="Neunemann D."/>
            <person name="Ongeri F."/>
            <person name="Pauchet Y."/>
            <person name="Pu L.L."/>
            <person name="Pyrousis I."/>
            <person name="Rao X.J."/>
            <person name="Redding A."/>
            <person name="Roesel C."/>
            <person name="Sanchez-Gracia A."/>
            <person name="Schaack S."/>
            <person name="Shukla A."/>
            <person name="Tetreau G."/>
            <person name="Wang Y."/>
            <person name="Xiong G.H."/>
            <person name="Traut W."/>
            <person name="Walsh T.K."/>
            <person name="Worley K.C."/>
            <person name="Wu D."/>
            <person name="Wu W."/>
            <person name="Wu Y.Q."/>
            <person name="Zhang X."/>
            <person name="Zou Z."/>
            <person name="Zucker H."/>
            <person name="Briscoe A.D."/>
            <person name="Burmester T."/>
            <person name="Clem R.J."/>
            <person name="Feyereisen R."/>
            <person name="Grimmelikhuijzen C.J.P."/>
            <person name="Hamodrakas S.J."/>
            <person name="Hansson B.S."/>
            <person name="Huguet E."/>
            <person name="Jermiin L.S."/>
            <person name="Lan Q."/>
            <person name="Lehman H.K."/>
            <person name="Lorenzen M."/>
            <person name="Merzendorfer H."/>
            <person name="Michalopoulos I."/>
            <person name="Morton D.B."/>
            <person name="Muthukrishnan S."/>
            <person name="Oakeshott J.G."/>
            <person name="Palmer W."/>
            <person name="Park Y."/>
            <person name="Passarelli A.L."/>
            <person name="Rozas J."/>
            <person name="Schwartz L.M."/>
            <person name="Smith W."/>
            <person name="Southgate A."/>
            <person name="Vilcinskas A."/>
            <person name="Vogt R."/>
            <person name="Wang P."/>
            <person name="Werren J."/>
            <person name="Yu X.Q."/>
            <person name="Zhou J.J."/>
            <person name="Brown S.J."/>
            <person name="Scherer S.E."/>
            <person name="Richards S."/>
            <person name="Blissard G.W."/>
        </authorList>
    </citation>
    <scope>NUCLEOTIDE SEQUENCE</scope>
</reference>
<feature type="non-terminal residue" evidence="2">
    <location>
        <position position="220"/>
    </location>
</feature>
<comment type="caution">
    <text evidence="2">The sequence shown here is derived from an EMBL/GenBank/DDBJ whole genome shotgun (WGS) entry which is preliminary data.</text>
</comment>
<keyword evidence="1" id="KW-0472">Membrane</keyword>
<dbReference type="EMBL" id="JH668303">
    <property type="protein sequence ID" value="KAG6443559.1"/>
    <property type="molecule type" value="Genomic_DNA"/>
</dbReference>
<gene>
    <name evidence="2" type="ORF">O3G_MSEX002909</name>
</gene>
<feature type="transmembrane region" description="Helical" evidence="1">
    <location>
        <begin position="137"/>
        <end position="165"/>
    </location>
</feature>
<evidence type="ECO:0000256" key="1">
    <source>
        <dbReference type="SAM" id="Phobius"/>
    </source>
</evidence>
<keyword evidence="1" id="KW-0812">Transmembrane</keyword>
<sequence length="220" mass="26159">MSAYQKMVQLSSYVTVLNIIKLWRLACFQYLHTEHFRIIVWPFKLYCVILEIFILYGSYDSFTIPFFLNTVQYICISLHSLKTGDEYLYKYILAANTNDVIVGRRTPVFDKEIRFAIIFLIISRFITICISTSKFHSIFLCVQIVILSTRLTGLVLIIIFLMLYVRMKYLRRRFERNTIPVNIIHKNGVVSKTREMRKCLIYYNNLLDNFSDIDQELQIL</sequence>
<feature type="transmembrane region" description="Helical" evidence="1">
    <location>
        <begin position="38"/>
        <end position="56"/>
    </location>
</feature>
<name>A0A921YRG2_MANSE</name>
<proteinExistence type="predicted"/>
<evidence type="ECO:0000313" key="3">
    <source>
        <dbReference type="Proteomes" id="UP000791440"/>
    </source>
</evidence>
<dbReference type="Proteomes" id="UP000791440">
    <property type="component" value="Unassembled WGS sequence"/>
</dbReference>
<accession>A0A921YRG2</accession>
<organism evidence="2 3">
    <name type="scientific">Manduca sexta</name>
    <name type="common">Tobacco hawkmoth</name>
    <name type="synonym">Tobacco hornworm</name>
    <dbReference type="NCBI Taxonomy" id="7130"/>
    <lineage>
        <taxon>Eukaryota</taxon>
        <taxon>Metazoa</taxon>
        <taxon>Ecdysozoa</taxon>
        <taxon>Arthropoda</taxon>
        <taxon>Hexapoda</taxon>
        <taxon>Insecta</taxon>
        <taxon>Pterygota</taxon>
        <taxon>Neoptera</taxon>
        <taxon>Endopterygota</taxon>
        <taxon>Lepidoptera</taxon>
        <taxon>Glossata</taxon>
        <taxon>Ditrysia</taxon>
        <taxon>Bombycoidea</taxon>
        <taxon>Sphingidae</taxon>
        <taxon>Sphinginae</taxon>
        <taxon>Sphingini</taxon>
        <taxon>Manduca</taxon>
    </lineage>
</organism>
<feature type="transmembrane region" description="Helical" evidence="1">
    <location>
        <begin position="62"/>
        <end position="81"/>
    </location>
</feature>
<protein>
    <submittedName>
        <fullName evidence="2">Uncharacterized protein</fullName>
    </submittedName>
</protein>
<dbReference type="AlphaFoldDB" id="A0A921YRG2"/>
<evidence type="ECO:0000313" key="2">
    <source>
        <dbReference type="EMBL" id="KAG6443559.1"/>
    </source>
</evidence>
<reference evidence="2" key="2">
    <citation type="submission" date="2020-12" db="EMBL/GenBank/DDBJ databases">
        <authorList>
            <person name="Kanost M."/>
        </authorList>
    </citation>
    <scope>NUCLEOTIDE SEQUENCE</scope>
</reference>
<keyword evidence="3" id="KW-1185">Reference proteome</keyword>